<feature type="domain" description="Polypeptide-transport-associated ShlB-type" evidence="5">
    <location>
        <begin position="76"/>
        <end position="150"/>
    </location>
</feature>
<evidence type="ECO:0000259" key="5">
    <source>
        <dbReference type="Pfam" id="PF08479"/>
    </source>
</evidence>
<keyword evidence="3" id="KW-0998">Cell outer membrane</keyword>
<evidence type="ECO:0000313" key="6">
    <source>
        <dbReference type="EMBL" id="MFK2919121.1"/>
    </source>
</evidence>
<keyword evidence="1" id="KW-1134">Transmembrane beta strand</keyword>
<keyword evidence="7" id="KW-1185">Reference proteome</keyword>
<dbReference type="Gene3D" id="2.40.160.50">
    <property type="entry name" value="membrane protein fhac: a member of the omp85/tpsb transporter family"/>
    <property type="match status" value="1"/>
</dbReference>
<keyword evidence="2" id="KW-0812">Transmembrane</keyword>
<dbReference type="PANTHER" id="PTHR34597">
    <property type="entry name" value="SLR1661 PROTEIN"/>
    <property type="match status" value="1"/>
</dbReference>
<dbReference type="PANTHER" id="PTHR34597:SF6">
    <property type="entry name" value="BLR6126 PROTEIN"/>
    <property type="match status" value="1"/>
</dbReference>
<reference evidence="6 7" key="1">
    <citation type="submission" date="2020-10" db="EMBL/GenBank/DDBJ databases">
        <title>Phylogeny of dyella-like bacteria.</title>
        <authorList>
            <person name="Fu J."/>
        </authorList>
    </citation>
    <scope>NUCLEOTIDE SEQUENCE [LARGE SCALE GENOMIC DNA]</scope>
    <source>
        <strain evidence="6 7">BB4</strain>
    </source>
</reference>
<evidence type="ECO:0000313" key="7">
    <source>
        <dbReference type="Proteomes" id="UP001620408"/>
    </source>
</evidence>
<dbReference type="Pfam" id="PF03865">
    <property type="entry name" value="ShlB"/>
    <property type="match status" value="1"/>
</dbReference>
<gene>
    <name evidence="6" type="ORF">ISS97_17760</name>
</gene>
<name>A0ABW8K8F5_9GAMM</name>
<evidence type="ECO:0000256" key="1">
    <source>
        <dbReference type="ARBA" id="ARBA00022452"/>
    </source>
</evidence>
<dbReference type="Pfam" id="PF08479">
    <property type="entry name" value="POTRA_2"/>
    <property type="match status" value="1"/>
</dbReference>
<accession>A0ABW8K8F5</accession>
<dbReference type="InterPro" id="IPR013686">
    <property type="entry name" value="Polypept-transport_assoc_ShlB"/>
</dbReference>
<keyword evidence="1" id="KW-0472">Membrane</keyword>
<dbReference type="EMBL" id="JADIKD010000012">
    <property type="protein sequence ID" value="MFK2919121.1"/>
    <property type="molecule type" value="Genomic_DNA"/>
</dbReference>
<proteinExistence type="predicted"/>
<feature type="domain" description="Haemolysin activator HlyB C-terminal" evidence="4">
    <location>
        <begin position="216"/>
        <end position="505"/>
    </location>
</feature>
<evidence type="ECO:0000259" key="4">
    <source>
        <dbReference type="Pfam" id="PF03865"/>
    </source>
</evidence>
<organism evidence="6 7">
    <name type="scientific">Dyella koreensis</name>
    <dbReference type="NCBI Taxonomy" id="311235"/>
    <lineage>
        <taxon>Bacteria</taxon>
        <taxon>Pseudomonadati</taxon>
        <taxon>Pseudomonadota</taxon>
        <taxon>Gammaproteobacteria</taxon>
        <taxon>Lysobacterales</taxon>
        <taxon>Rhodanobacteraceae</taxon>
        <taxon>Dyella</taxon>
    </lineage>
</organism>
<dbReference type="InterPro" id="IPR005565">
    <property type="entry name" value="Hemolysn_activator_HlyB_C"/>
</dbReference>
<evidence type="ECO:0000256" key="2">
    <source>
        <dbReference type="ARBA" id="ARBA00022692"/>
    </source>
</evidence>
<evidence type="ECO:0000256" key="3">
    <source>
        <dbReference type="ARBA" id="ARBA00023237"/>
    </source>
</evidence>
<sequence length="566" mass="61371">MCLSRFGYPARYSFGSHAVRSGQPVCRERGTPMSARTARDAARRPLAWLIAMALAWQVAGHAQQAGAAPSEPPARFDVNEYLVRGNTLLEAVDIEQAVEPFLGPGRSLDDVHAARDAIQKIYQAKGYQSVVVEVPPQQVKGGVLLLQVTENSIGRVRVEGARYHSPQAIRDAVPALAEGAVPNFTKAQEQLTAVNRQPGQQVVPLLKPGTLPQTMDVTLKVDDTYPLHGSVEVNNDHSADTPVLRTIGNVRYDNLWQLGHAISATYIVAPQDRKAAEVYALSYLAPMGDGWSLLGSGYKSNSNANTLGGTTVLGKGNAVSLQATRLLPTLGSYSQSLSFGVSRKHFDQNISIGSQSSKVPITYFPASITYNGQRIGEKSSTGFTLAGNFGWRGLGSDRNAFDNQRFNARQNFAYLRADFNYTRVFQGDYSLAFRASGQLADSPLISSEQFAAGGASSVRGYLSAEDTGDNGAIGSVELRSPSIASWIGDAVSDWRFHFFVDGSRVLLIDPLPDQRGRFTLLSTGVGTRFVLFRYINGELEYAYPLKDGARTKAHDGRLLFNVKASL</sequence>
<dbReference type="Gene3D" id="3.10.20.310">
    <property type="entry name" value="membrane protein fhac"/>
    <property type="match status" value="1"/>
</dbReference>
<dbReference type="InterPro" id="IPR051544">
    <property type="entry name" value="TPS_OM_transporter"/>
</dbReference>
<protein>
    <submittedName>
        <fullName evidence="6">ShlB/FhaC/HecB family hemolysin secretion/activation protein</fullName>
    </submittedName>
</protein>
<comment type="caution">
    <text evidence="6">The sequence shown here is derived from an EMBL/GenBank/DDBJ whole genome shotgun (WGS) entry which is preliminary data.</text>
</comment>
<dbReference type="Proteomes" id="UP001620408">
    <property type="component" value="Unassembled WGS sequence"/>
</dbReference>